<dbReference type="InterPro" id="IPR011051">
    <property type="entry name" value="RmlC_Cupin_sf"/>
</dbReference>
<sequence>MEKLKLQPVILCGGSGSRLWPLSRESFPKQFLKLVGNNNQSLLQNTILRLKKLKNIESPILICNEKHRFIVAEQLREINVKPKSIILEPEAKNTAPAVAVGAIRSKNDLKDSILFVLAADHSIQNVDKYVEVVKQGYEVACKGKLVTFGIIPTSPETGFGYIESAEKLTTDIKSSSIIRFIEKPDIKLARKLILDKHFSWNSGMFMFKASNIIGEFTKYAPKILESCHKSLEFAESDLDFLRLNENYFSKCQEISIDNAIMEKTSFGSVLPLSAGWSDIGSWQALWENEEKDKNGNFISGKVISNNIKNCYVRSENRIIACLGVEDLIIIETSDSILVSTKSDSQKIKSIVKSLNENGYQEAKSHKQAYRPWGNYISIAQDKRWQVKKITVNPGSSLSLQMHHHRSEHWIVVKGTALVQIDESKKLLSENESVYIPLGSKHRLSNPGKLDLILIEVQSGSYLGEDDIYRFKDNYGR</sequence>
<dbReference type="FunFam" id="2.60.120.10:FF:000032">
    <property type="entry name" value="Mannose-1-phosphate guanylyltransferase/mannose-6-phosphate isomerase"/>
    <property type="match status" value="1"/>
</dbReference>
<dbReference type="GO" id="GO:0004475">
    <property type="term" value="F:mannose-1-phosphate guanylyltransferase (GTP) activity"/>
    <property type="evidence" value="ECO:0007669"/>
    <property type="project" value="UniProtKB-EC"/>
</dbReference>
<dbReference type="InterPro" id="IPR049577">
    <property type="entry name" value="GMPP_N"/>
</dbReference>
<dbReference type="OrthoDB" id="9806359at2"/>
<dbReference type="EC" id="2.7.7.13" evidence="2"/>
<name>Q319S2_PROM9</name>
<dbReference type="STRING" id="74546.PMT9312_1314"/>
<feature type="domain" description="Nucleotidyl transferase" evidence="9">
    <location>
        <begin position="8"/>
        <end position="293"/>
    </location>
</feature>
<dbReference type="Proteomes" id="UP000002715">
    <property type="component" value="Chromosome"/>
</dbReference>
<feature type="domain" description="MannoseP isomerase/GMP-like beta-helix" evidence="11">
    <location>
        <begin position="301"/>
        <end position="354"/>
    </location>
</feature>
<dbReference type="InterPro" id="IPR029044">
    <property type="entry name" value="Nucleotide-diphossugar_trans"/>
</dbReference>
<keyword evidence="5" id="KW-0547">Nucleotide-binding</keyword>
<dbReference type="KEGG" id="pmi:PMT9312_1314"/>
<dbReference type="PANTHER" id="PTHR46390:SF1">
    <property type="entry name" value="MANNOSE-1-PHOSPHATE GUANYLYLTRANSFERASE"/>
    <property type="match status" value="1"/>
</dbReference>
<evidence type="ECO:0000259" key="11">
    <source>
        <dbReference type="Pfam" id="PF22640"/>
    </source>
</evidence>
<dbReference type="Gene3D" id="2.60.120.10">
    <property type="entry name" value="Jelly Rolls"/>
    <property type="match status" value="1"/>
</dbReference>
<feature type="domain" description="Mannose-6-phosphate isomerase type II C-terminal" evidence="10">
    <location>
        <begin position="358"/>
        <end position="472"/>
    </location>
</feature>
<dbReference type="AlphaFoldDB" id="Q319S2"/>
<evidence type="ECO:0000256" key="5">
    <source>
        <dbReference type="ARBA" id="ARBA00022741"/>
    </source>
</evidence>
<dbReference type="RefSeq" id="WP_011376859.1">
    <property type="nucleotide sequence ID" value="NC_007577.1"/>
</dbReference>
<dbReference type="Pfam" id="PF22640">
    <property type="entry name" value="ManC_GMP_beta-helix"/>
    <property type="match status" value="1"/>
</dbReference>
<dbReference type="EMBL" id="CP000111">
    <property type="protein sequence ID" value="ABB50373.1"/>
    <property type="molecule type" value="Genomic_DNA"/>
</dbReference>
<reference evidence="13" key="1">
    <citation type="submission" date="2005-07" db="EMBL/GenBank/DDBJ databases">
        <title>Complete sequence of Prochlorococcus marinus str. MIT 9312.</title>
        <authorList>
            <consortium name="US DOE Joint Genome Institute"/>
            <person name="Copeland A."/>
            <person name="Lucas S."/>
            <person name="Lapidus A."/>
            <person name="Barry K."/>
            <person name="Detter J.C."/>
            <person name="Glavina T."/>
            <person name="Hammon N."/>
            <person name="Israni S."/>
            <person name="Pitluck S."/>
            <person name="Thiel J."/>
            <person name="Schmutz J."/>
            <person name="Larimer F."/>
            <person name="Land M."/>
            <person name="Kyrpides N."/>
            <person name="Lykidis A."/>
            <person name="Richardson P."/>
        </authorList>
    </citation>
    <scope>NUCLEOTIDE SEQUENCE [LARGE SCALE GENOMIC DNA]</scope>
    <source>
        <strain evidence="13">MIT 9312</strain>
    </source>
</reference>
<protein>
    <recommendedName>
        <fullName evidence="2">mannose-1-phosphate guanylyltransferase</fullName>
        <ecNumber evidence="2">2.7.7.13</ecNumber>
    </recommendedName>
</protein>
<evidence type="ECO:0000256" key="4">
    <source>
        <dbReference type="ARBA" id="ARBA00022695"/>
    </source>
</evidence>
<dbReference type="FunFam" id="3.90.550.10:FF:000046">
    <property type="entry name" value="Mannose-1-phosphate guanylyltransferase (GDP)"/>
    <property type="match status" value="1"/>
</dbReference>
<dbReference type="GO" id="GO:0009298">
    <property type="term" value="P:GDP-mannose biosynthetic process"/>
    <property type="evidence" value="ECO:0007669"/>
    <property type="project" value="TreeGrafter"/>
</dbReference>
<evidence type="ECO:0000256" key="2">
    <source>
        <dbReference type="ARBA" id="ARBA00012387"/>
    </source>
</evidence>
<evidence type="ECO:0000256" key="7">
    <source>
        <dbReference type="ARBA" id="ARBA00047343"/>
    </source>
</evidence>
<dbReference type="eggNOG" id="COG0836">
    <property type="taxonomic scope" value="Bacteria"/>
</dbReference>
<evidence type="ECO:0000313" key="13">
    <source>
        <dbReference type="Proteomes" id="UP000002715"/>
    </source>
</evidence>
<comment type="similarity">
    <text evidence="1 8">Belongs to the mannose-6-phosphate isomerase type 2 family.</text>
</comment>
<dbReference type="GO" id="GO:0000271">
    <property type="term" value="P:polysaccharide biosynthetic process"/>
    <property type="evidence" value="ECO:0007669"/>
    <property type="project" value="InterPro"/>
</dbReference>
<dbReference type="NCBIfam" id="TIGR01479">
    <property type="entry name" value="GMP_PMI"/>
    <property type="match status" value="1"/>
</dbReference>
<evidence type="ECO:0000256" key="3">
    <source>
        <dbReference type="ARBA" id="ARBA00022679"/>
    </source>
</evidence>
<evidence type="ECO:0000259" key="10">
    <source>
        <dbReference type="Pfam" id="PF01050"/>
    </source>
</evidence>
<dbReference type="eggNOG" id="COG0662">
    <property type="taxonomic scope" value="Bacteria"/>
</dbReference>
<keyword evidence="3" id="KW-0808">Transferase</keyword>
<evidence type="ECO:0000259" key="9">
    <source>
        <dbReference type="Pfam" id="PF00483"/>
    </source>
</evidence>
<keyword evidence="6" id="KW-0342">GTP-binding</keyword>
<dbReference type="GO" id="GO:0016853">
    <property type="term" value="F:isomerase activity"/>
    <property type="evidence" value="ECO:0007669"/>
    <property type="project" value="UniProtKB-KW"/>
</dbReference>
<dbReference type="InterPro" id="IPR054566">
    <property type="entry name" value="ManC/GMP-like_b-helix"/>
</dbReference>
<evidence type="ECO:0000256" key="1">
    <source>
        <dbReference type="ARBA" id="ARBA00006115"/>
    </source>
</evidence>
<dbReference type="SUPFAM" id="SSF53448">
    <property type="entry name" value="Nucleotide-diphospho-sugar transferases"/>
    <property type="match status" value="1"/>
</dbReference>
<dbReference type="PANTHER" id="PTHR46390">
    <property type="entry name" value="MANNOSE-1-PHOSPHATE GUANYLYLTRANSFERASE"/>
    <property type="match status" value="1"/>
</dbReference>
<dbReference type="GO" id="GO:0005525">
    <property type="term" value="F:GTP binding"/>
    <property type="evidence" value="ECO:0007669"/>
    <property type="project" value="UniProtKB-KW"/>
</dbReference>
<keyword evidence="12" id="KW-0413">Isomerase</keyword>
<dbReference type="HOGENOM" id="CLU_035527_1_0_3"/>
<dbReference type="Pfam" id="PF01050">
    <property type="entry name" value="MannoseP_isomer"/>
    <property type="match status" value="1"/>
</dbReference>
<dbReference type="InterPro" id="IPR005835">
    <property type="entry name" value="NTP_transferase_dom"/>
</dbReference>
<dbReference type="Gene3D" id="3.90.550.10">
    <property type="entry name" value="Spore Coat Polysaccharide Biosynthesis Protein SpsA, Chain A"/>
    <property type="match status" value="1"/>
</dbReference>
<evidence type="ECO:0000256" key="8">
    <source>
        <dbReference type="RuleBase" id="RU004190"/>
    </source>
</evidence>
<accession>Q319S2</accession>
<dbReference type="InterPro" id="IPR051161">
    <property type="entry name" value="Mannose-6P_isomerase_type2"/>
</dbReference>
<evidence type="ECO:0000313" key="12">
    <source>
        <dbReference type="EMBL" id="ABB50373.1"/>
    </source>
</evidence>
<dbReference type="InterPro" id="IPR014710">
    <property type="entry name" value="RmlC-like_jellyroll"/>
</dbReference>
<dbReference type="CDD" id="cd02213">
    <property type="entry name" value="cupin_PMI_typeII_C"/>
    <property type="match status" value="1"/>
</dbReference>
<keyword evidence="4" id="KW-0548">Nucleotidyltransferase</keyword>
<dbReference type="SUPFAM" id="SSF51182">
    <property type="entry name" value="RmlC-like cupins"/>
    <property type="match status" value="1"/>
</dbReference>
<dbReference type="InterPro" id="IPR006375">
    <property type="entry name" value="Man1P_GuaTrfase/Man6P_Isoase"/>
</dbReference>
<dbReference type="InterPro" id="IPR001538">
    <property type="entry name" value="Man6P_isomerase-2_C"/>
</dbReference>
<comment type="catalytic activity">
    <reaction evidence="7">
        <text>alpha-D-mannose 1-phosphate + GTP + H(+) = GDP-alpha-D-mannose + diphosphate</text>
        <dbReference type="Rhea" id="RHEA:15229"/>
        <dbReference type="ChEBI" id="CHEBI:15378"/>
        <dbReference type="ChEBI" id="CHEBI:33019"/>
        <dbReference type="ChEBI" id="CHEBI:37565"/>
        <dbReference type="ChEBI" id="CHEBI:57527"/>
        <dbReference type="ChEBI" id="CHEBI:58409"/>
        <dbReference type="EC" id="2.7.7.13"/>
    </reaction>
</comment>
<proteinExistence type="inferred from homology"/>
<dbReference type="CDD" id="cd02509">
    <property type="entry name" value="GDP-M1P_Guanylyltransferase"/>
    <property type="match status" value="1"/>
</dbReference>
<gene>
    <name evidence="12" type="ordered locus">PMT9312_1314</name>
</gene>
<evidence type="ECO:0000256" key="6">
    <source>
        <dbReference type="ARBA" id="ARBA00023134"/>
    </source>
</evidence>
<organism evidence="12 13">
    <name type="scientific">Prochlorococcus marinus (strain MIT 9312)</name>
    <dbReference type="NCBI Taxonomy" id="74546"/>
    <lineage>
        <taxon>Bacteria</taxon>
        <taxon>Bacillati</taxon>
        <taxon>Cyanobacteriota</taxon>
        <taxon>Cyanophyceae</taxon>
        <taxon>Synechococcales</taxon>
        <taxon>Prochlorococcaceae</taxon>
        <taxon>Prochlorococcus</taxon>
    </lineage>
</organism>
<dbReference type="Pfam" id="PF00483">
    <property type="entry name" value="NTP_transferase"/>
    <property type="match status" value="1"/>
</dbReference>